<dbReference type="Pfam" id="PF17781">
    <property type="entry name" value="RPN1_RPN2_N"/>
    <property type="match status" value="1"/>
</dbReference>
<organism evidence="8 9">
    <name type="scientific">Micractinium conductrix</name>
    <dbReference type="NCBI Taxonomy" id="554055"/>
    <lineage>
        <taxon>Eukaryota</taxon>
        <taxon>Viridiplantae</taxon>
        <taxon>Chlorophyta</taxon>
        <taxon>core chlorophytes</taxon>
        <taxon>Trebouxiophyceae</taxon>
        <taxon>Chlorellales</taxon>
        <taxon>Chlorellaceae</taxon>
        <taxon>Chlorella clade</taxon>
        <taxon>Micractinium</taxon>
    </lineage>
</organism>
<gene>
    <name evidence="8" type="ORF">C2E20_6493</name>
</gene>
<evidence type="ECO:0000256" key="1">
    <source>
        <dbReference type="ARBA" id="ARBA00005460"/>
    </source>
</evidence>
<comment type="similarity">
    <text evidence="1 4">Belongs to the proteasome subunit S2 family.</text>
</comment>
<dbReference type="GO" id="GO:0008540">
    <property type="term" value="C:proteasome regulatory particle, base subcomplex"/>
    <property type="evidence" value="ECO:0007669"/>
    <property type="project" value="UniProtKB-UniRule"/>
</dbReference>
<comment type="subunit">
    <text evidence="4">Component of the 19S regulatory particle (RP/PA700) base subcomplex of the 26S proteasome. The 26S proteasome is composed of a core protease (CP), known as the 20S proteasome, capped at one or both ends by the 19S regulatory particle (RP/PA700). The RP/PA700 complex is composed of at least 17 different subunits in two subcomplexes, the base and the lid, which form the portions proximal and distal to the 20S proteolytic core, respectively.</text>
</comment>
<dbReference type="InterPro" id="IPR016643">
    <property type="entry name" value="26S_Psome_Rpn1"/>
</dbReference>
<keyword evidence="9" id="KW-1185">Reference proteome</keyword>
<comment type="caution">
    <text evidence="8">The sequence shown here is derived from an EMBL/GenBank/DDBJ whole genome shotgun (WGS) entry which is preliminary data.</text>
</comment>
<evidence type="ECO:0000256" key="4">
    <source>
        <dbReference type="PIRNR" id="PIRNR015965"/>
    </source>
</evidence>
<accession>A0A2P6V7I1</accession>
<dbReference type="GO" id="GO:0043161">
    <property type="term" value="P:proteasome-mediated ubiquitin-dependent protein catabolic process"/>
    <property type="evidence" value="ECO:0007669"/>
    <property type="project" value="TreeGrafter"/>
</dbReference>
<dbReference type="GO" id="GO:0034515">
    <property type="term" value="C:proteasome storage granule"/>
    <property type="evidence" value="ECO:0007669"/>
    <property type="project" value="TreeGrafter"/>
</dbReference>
<dbReference type="GO" id="GO:0005634">
    <property type="term" value="C:nucleus"/>
    <property type="evidence" value="ECO:0007669"/>
    <property type="project" value="TreeGrafter"/>
</dbReference>
<dbReference type="EMBL" id="LHPF02000022">
    <property type="protein sequence ID" value="PSC70049.1"/>
    <property type="molecule type" value="Genomic_DNA"/>
</dbReference>
<feature type="region of interest" description="Disordered" evidence="5">
    <location>
        <begin position="1"/>
        <end position="37"/>
    </location>
</feature>
<feature type="domain" description="RPN1 N-terminal" evidence="6">
    <location>
        <begin position="44"/>
        <end position="350"/>
    </location>
</feature>
<name>A0A2P6V7I1_9CHLO</name>
<proteinExistence type="inferred from homology"/>
<dbReference type="SUPFAM" id="SSF48371">
    <property type="entry name" value="ARM repeat"/>
    <property type="match status" value="1"/>
</dbReference>
<dbReference type="PANTHER" id="PTHR10943:SF1">
    <property type="entry name" value="26S PROTEASOME NON-ATPASE REGULATORY SUBUNIT 2"/>
    <property type="match status" value="1"/>
</dbReference>
<dbReference type="Pfam" id="PF18051">
    <property type="entry name" value="RPN1_C"/>
    <property type="match status" value="1"/>
</dbReference>
<dbReference type="InterPro" id="IPR016024">
    <property type="entry name" value="ARM-type_fold"/>
</dbReference>
<dbReference type="STRING" id="554055.A0A2P6V7I1"/>
<sequence>MAPEQPKGDGASADKNKKKGAQELPPEMAEEELSEEDVKLKEDLELLVVRAADADVGVAKLAVESLGDQIRTATSSMTSVPKPLKFLRPHYDTLKAALEGLPAGAPNREALAGVVSVLAMTSAEEGSRETLKYKLQAAPVDVAKWGHEYIRHLAGEIGEEYEERRAGEAPVDDLMALVEQIVPYNMSHNAEPEAVDLLLEVERLPLLEQHVDDKNAPRTCLYLLGCHNYLPEPDDAAVLRTAFNIYSKVGKHSDALRMALKAGSRELAEAAFAACAGDPFHQKQLAYMLGRHGLALNLEDGPAAVADDDLREQLQQIMSNTKLSEQYLSLARDLDVMEAKTPEDVYKMHLVEGRAPTGPAVDSARANLASTFVNAFVNAGFGQDKLVTAASEDEKVHWIFKNKDHGKMSATASLGTVLLWDVEGGLPQIDRFLYSTDNQVVAGALLAVGIVNCGVLDEVDPALALLSDYVSKEDPQTRIGAILGLGIAYAGREKEEVAELLLPLIMDTDLSIEVSSIAALALALVYQGTANGDAVEAVLQALMLRGEADLMQPGGRLMCLSLGLLFLHRQGAVDATLEVAKTLDEKISKFLQVILDACAYAGTGDVLKVQQLLAICGEHIEAEEAAAWKSLHQSVAVLGLGLLAMSEELGGTMAHRALEHLLQYGDPAVRRSVPLAIALLNVSNPGMGVMDTLSRLSHDTDTDVAMNAVLALGFIGAGTNNARLAGILRGLSSYYYKEPTLLFLVRTAQGLVHMGKGLLTLNPYHSDHTLLNGTSLAGILAVLLAGGLDMKATLAGKQHYLLYCLTPAMKPRMLMTVDEEGKMVAAPVRVGTAVDTVAQAGRPKTITGFQTHTTPVLLSVGERAELGTEKYIPASSTLEGVVIVKENPDYVEMHE</sequence>
<comment type="function">
    <text evidence="4">Acts as a regulatory subunit of the 26 proteasome which is involved in the ATP-dependent degradation of ubiquitinated proteins.</text>
</comment>
<dbReference type="InterPro" id="IPR040892">
    <property type="entry name" value="RPN1_N"/>
</dbReference>
<evidence type="ECO:0000256" key="3">
    <source>
        <dbReference type="ARBA" id="ARBA00022942"/>
    </source>
</evidence>
<dbReference type="InterPro" id="IPR011989">
    <property type="entry name" value="ARM-like"/>
</dbReference>
<dbReference type="GO" id="GO:0030234">
    <property type="term" value="F:enzyme regulator activity"/>
    <property type="evidence" value="ECO:0007669"/>
    <property type="project" value="UniProtKB-UniRule"/>
</dbReference>
<reference evidence="8 9" key="1">
    <citation type="journal article" date="2018" name="Plant J.">
        <title>Genome sequences of Chlorella sorokiniana UTEX 1602 and Micractinium conductrix SAG 241.80: implications to maltose excretion by a green alga.</title>
        <authorList>
            <person name="Arriola M.B."/>
            <person name="Velmurugan N."/>
            <person name="Zhang Y."/>
            <person name="Plunkett M.H."/>
            <person name="Hondzo H."/>
            <person name="Barney B.M."/>
        </authorList>
    </citation>
    <scope>NUCLEOTIDE SEQUENCE [LARGE SCALE GENOMIC DNA]</scope>
    <source>
        <strain evidence="8 9">SAG 241.80</strain>
    </source>
</reference>
<keyword evidence="3 4" id="KW-0647">Proteasome</keyword>
<protein>
    <recommendedName>
        <fullName evidence="4">26S proteasome non-ATPase regulatory subunit 2 homolog</fullName>
    </recommendedName>
</protein>
<dbReference type="InterPro" id="IPR041433">
    <property type="entry name" value="RPN1_C"/>
</dbReference>
<dbReference type="Proteomes" id="UP000239649">
    <property type="component" value="Unassembled WGS sequence"/>
</dbReference>
<evidence type="ECO:0000259" key="6">
    <source>
        <dbReference type="Pfam" id="PF17781"/>
    </source>
</evidence>
<dbReference type="Pfam" id="PF01851">
    <property type="entry name" value="PC_rep"/>
    <property type="match status" value="1"/>
</dbReference>
<dbReference type="OrthoDB" id="10252509at2759"/>
<evidence type="ECO:0000256" key="5">
    <source>
        <dbReference type="SAM" id="MobiDB-lite"/>
    </source>
</evidence>
<evidence type="ECO:0000256" key="2">
    <source>
        <dbReference type="ARBA" id="ARBA00022737"/>
    </source>
</evidence>
<evidence type="ECO:0000313" key="8">
    <source>
        <dbReference type="EMBL" id="PSC70049.1"/>
    </source>
</evidence>
<evidence type="ECO:0000259" key="7">
    <source>
        <dbReference type="Pfam" id="PF18051"/>
    </source>
</evidence>
<dbReference type="PANTHER" id="PTHR10943">
    <property type="entry name" value="26S PROTEASOME NON-ATPASE REGULATORY SUBUNIT"/>
    <property type="match status" value="1"/>
</dbReference>
<evidence type="ECO:0000313" key="9">
    <source>
        <dbReference type="Proteomes" id="UP000239649"/>
    </source>
</evidence>
<keyword evidence="2" id="KW-0677">Repeat</keyword>
<dbReference type="InterPro" id="IPR002015">
    <property type="entry name" value="Proteasome/cyclosome_rpt"/>
</dbReference>
<dbReference type="AlphaFoldDB" id="A0A2P6V7I1"/>
<feature type="domain" description="26S proteasome non-ATPase regulatory subunit RPN1 C-terminal" evidence="7">
    <location>
        <begin position="837"/>
        <end position="890"/>
    </location>
</feature>
<dbReference type="PIRSF" id="PIRSF015965">
    <property type="entry name" value="26S_Psome_Rpn1"/>
    <property type="match status" value="1"/>
</dbReference>
<dbReference type="GO" id="GO:0042176">
    <property type="term" value="P:regulation of protein catabolic process"/>
    <property type="evidence" value="ECO:0007669"/>
    <property type="project" value="InterPro"/>
</dbReference>
<dbReference type="Gene3D" id="1.25.10.10">
    <property type="entry name" value="Leucine-rich Repeat Variant"/>
    <property type="match status" value="1"/>
</dbReference>